<accession>A0AAD8XGJ4</accession>
<keyword evidence="3" id="KW-1185">Reference proteome</keyword>
<dbReference type="RefSeq" id="XP_060364073.1">
    <property type="nucleotide sequence ID" value="XM_060510537.1"/>
</dbReference>
<reference evidence="2" key="1">
    <citation type="submission" date="2021-12" db="EMBL/GenBank/DDBJ databases">
        <title>Comparative genomics, transcriptomics and evolutionary studies reveal genomic signatures of adaptation to plant cell wall in hemibiotrophic fungi.</title>
        <authorList>
            <consortium name="DOE Joint Genome Institute"/>
            <person name="Baroncelli R."/>
            <person name="Diaz J.F."/>
            <person name="Benocci T."/>
            <person name="Peng M."/>
            <person name="Battaglia E."/>
            <person name="Haridas S."/>
            <person name="Andreopoulos W."/>
            <person name="Labutti K."/>
            <person name="Pangilinan J."/>
            <person name="Floch G.L."/>
            <person name="Makela M.R."/>
            <person name="Henrissat B."/>
            <person name="Grigoriev I.V."/>
            <person name="Crouch J.A."/>
            <person name="De Vries R.P."/>
            <person name="Sukno S.A."/>
            <person name="Thon M.R."/>
        </authorList>
    </citation>
    <scope>NUCLEOTIDE SEQUENCE</scope>
    <source>
        <strain evidence="2">CBS 112980</strain>
    </source>
</reference>
<dbReference type="GeneID" id="85394436"/>
<organism evidence="2 3">
    <name type="scientific">Glomerella acutata</name>
    <name type="common">Colletotrichum acutatum</name>
    <dbReference type="NCBI Taxonomy" id="27357"/>
    <lineage>
        <taxon>Eukaryota</taxon>
        <taxon>Fungi</taxon>
        <taxon>Dikarya</taxon>
        <taxon>Ascomycota</taxon>
        <taxon>Pezizomycotina</taxon>
        <taxon>Sordariomycetes</taxon>
        <taxon>Hypocreomycetidae</taxon>
        <taxon>Glomerellales</taxon>
        <taxon>Glomerellaceae</taxon>
        <taxon>Colletotrichum</taxon>
        <taxon>Colletotrichum acutatum species complex</taxon>
    </lineage>
</organism>
<evidence type="ECO:0000313" key="3">
    <source>
        <dbReference type="Proteomes" id="UP001244207"/>
    </source>
</evidence>
<comment type="caution">
    <text evidence="2">The sequence shown here is derived from an EMBL/GenBank/DDBJ whole genome shotgun (WGS) entry which is preliminary data.</text>
</comment>
<feature type="compositionally biased region" description="Polar residues" evidence="1">
    <location>
        <begin position="270"/>
        <end position="284"/>
    </location>
</feature>
<dbReference type="PANTHER" id="PTHR38166">
    <property type="entry name" value="C2H2-TYPE DOMAIN-CONTAINING PROTEIN-RELATED"/>
    <property type="match status" value="1"/>
</dbReference>
<feature type="region of interest" description="Disordered" evidence="1">
    <location>
        <begin position="1"/>
        <end position="83"/>
    </location>
</feature>
<evidence type="ECO:0000256" key="1">
    <source>
        <dbReference type="SAM" id="MobiDB-lite"/>
    </source>
</evidence>
<evidence type="ECO:0000313" key="2">
    <source>
        <dbReference type="EMBL" id="KAK1724018.1"/>
    </source>
</evidence>
<proteinExistence type="predicted"/>
<gene>
    <name evidence="2" type="ORF">BDZ83DRAFT_652584</name>
</gene>
<protein>
    <recommendedName>
        <fullName evidence="4">C2H2-type domain-containing protein</fullName>
    </recommendedName>
</protein>
<feature type="compositionally biased region" description="Polar residues" evidence="1">
    <location>
        <begin position="1"/>
        <end position="24"/>
    </location>
</feature>
<evidence type="ECO:0008006" key="4">
    <source>
        <dbReference type="Google" id="ProtNLM"/>
    </source>
</evidence>
<dbReference type="EMBL" id="JAHMHS010000057">
    <property type="protein sequence ID" value="KAK1724018.1"/>
    <property type="molecule type" value="Genomic_DNA"/>
</dbReference>
<dbReference type="PANTHER" id="PTHR38166:SF1">
    <property type="entry name" value="C2H2-TYPE DOMAIN-CONTAINING PROTEIN"/>
    <property type="match status" value="1"/>
</dbReference>
<sequence>MSCPSPSRQETKTGPTCNTCQYSRETSEEKPSERQSGNRSSPSHRKRGVCQHETNGQDHSDDDEVPDESRRKKSRIQSSTIDKNDNGLSLACPFYKADKRTHNRCSLLQLNRIRDVKQHLYRKHMQPHYCSRCGRQFETQTEERCHTRQQDCSKRANQPPDGITHDQQKELKERVDRKLAVKEQWFAVWAIVFPGIPPPDSPYVYSPTREVATNMRNYWQETKAEMLVDHADGMPGIAREQMISGLNTFMETFFNRFIEEHSSGAEGEQVSDSSSDGSPGTAFSSRRLPAITSPSRSQRTLFESFRDLLSVMSGAASDHVMVDDGPLIADYSVAMGETDGQWGFSSSDDAYGWDQFPASGPFFHGDPPT</sequence>
<feature type="region of interest" description="Disordered" evidence="1">
    <location>
        <begin position="264"/>
        <end position="290"/>
    </location>
</feature>
<name>A0AAD8XGJ4_GLOAC</name>
<dbReference type="AlphaFoldDB" id="A0AAD8XGJ4"/>
<dbReference type="Proteomes" id="UP001244207">
    <property type="component" value="Unassembled WGS sequence"/>
</dbReference>